<dbReference type="InterPro" id="IPR051791">
    <property type="entry name" value="Pra-immunoreactive"/>
</dbReference>
<dbReference type="PANTHER" id="PTHR36115:SF4">
    <property type="entry name" value="MEMBRANE PROTEIN"/>
    <property type="match status" value="1"/>
</dbReference>
<dbReference type="AlphaFoldDB" id="A0A2H0W831"/>
<name>A0A2H0W831_9BACT</name>
<organism evidence="8 9">
    <name type="scientific">Candidatus Beckwithbacteria bacterium CG10_big_fil_rev_8_21_14_0_10_34_10</name>
    <dbReference type="NCBI Taxonomy" id="1974495"/>
    <lineage>
        <taxon>Bacteria</taxon>
        <taxon>Candidatus Beckwithiibacteriota</taxon>
    </lineage>
</organism>
<evidence type="ECO:0000256" key="6">
    <source>
        <dbReference type="SAM" id="Phobius"/>
    </source>
</evidence>
<dbReference type="Pfam" id="PF06271">
    <property type="entry name" value="RDD"/>
    <property type="match status" value="1"/>
</dbReference>
<keyword evidence="5 6" id="KW-0472">Membrane</keyword>
<dbReference type="GO" id="GO:0005886">
    <property type="term" value="C:plasma membrane"/>
    <property type="evidence" value="ECO:0007669"/>
    <property type="project" value="UniProtKB-SubCell"/>
</dbReference>
<evidence type="ECO:0000313" key="9">
    <source>
        <dbReference type="Proteomes" id="UP000230093"/>
    </source>
</evidence>
<dbReference type="PANTHER" id="PTHR36115">
    <property type="entry name" value="PROLINE-RICH ANTIGEN HOMOLOG-RELATED"/>
    <property type="match status" value="1"/>
</dbReference>
<dbReference type="Proteomes" id="UP000230093">
    <property type="component" value="Unassembled WGS sequence"/>
</dbReference>
<gene>
    <name evidence="8" type="ORF">COT75_05075</name>
</gene>
<proteinExistence type="predicted"/>
<keyword evidence="3 6" id="KW-0812">Transmembrane</keyword>
<accession>A0A2H0W831</accession>
<evidence type="ECO:0000256" key="1">
    <source>
        <dbReference type="ARBA" id="ARBA00004651"/>
    </source>
</evidence>
<dbReference type="InterPro" id="IPR010432">
    <property type="entry name" value="RDD"/>
</dbReference>
<feature type="transmembrane region" description="Helical" evidence="6">
    <location>
        <begin position="13"/>
        <end position="33"/>
    </location>
</feature>
<evidence type="ECO:0000256" key="4">
    <source>
        <dbReference type="ARBA" id="ARBA00022989"/>
    </source>
</evidence>
<keyword evidence="4 6" id="KW-1133">Transmembrane helix</keyword>
<keyword evidence="2" id="KW-1003">Cell membrane</keyword>
<evidence type="ECO:0000256" key="5">
    <source>
        <dbReference type="ARBA" id="ARBA00023136"/>
    </source>
</evidence>
<dbReference type="EMBL" id="PEZT01000028">
    <property type="protein sequence ID" value="PIS08822.1"/>
    <property type="molecule type" value="Genomic_DNA"/>
</dbReference>
<feature type="transmembrane region" description="Helical" evidence="6">
    <location>
        <begin position="90"/>
        <end position="112"/>
    </location>
</feature>
<comment type="caution">
    <text evidence="8">The sequence shown here is derived from an EMBL/GenBank/DDBJ whole genome shotgun (WGS) entry which is preliminary data.</text>
</comment>
<sequence>MSDLAVIGNKAGFGLRFLASLIDGVIMGVVGSLLGRLAYNSGAPLLNTLVGALYSILLWVNWNGQTVGKKALGIKVVKEDGSSLDYQTAVIRYLCYFVSAIPLGLGYFWVIWDEKKQGWHDKIAKTLVVKE</sequence>
<protein>
    <submittedName>
        <fullName evidence="8">RDD family protein</fullName>
    </submittedName>
</protein>
<evidence type="ECO:0000313" key="8">
    <source>
        <dbReference type="EMBL" id="PIS08822.1"/>
    </source>
</evidence>
<reference evidence="9" key="1">
    <citation type="submission" date="2017-09" db="EMBL/GenBank/DDBJ databases">
        <title>Depth-based differentiation of microbial function through sediment-hosted aquifers and enrichment of novel symbionts in the deep terrestrial subsurface.</title>
        <authorList>
            <person name="Probst A.J."/>
            <person name="Ladd B."/>
            <person name="Jarett J.K."/>
            <person name="Geller-Mcgrath D.E."/>
            <person name="Sieber C.M.K."/>
            <person name="Emerson J.B."/>
            <person name="Anantharaman K."/>
            <person name="Thomas B.C."/>
            <person name="Malmstrom R."/>
            <person name="Stieglmeier M."/>
            <person name="Klingl A."/>
            <person name="Woyke T."/>
            <person name="Ryan C.M."/>
            <person name="Banfield J.F."/>
        </authorList>
    </citation>
    <scope>NUCLEOTIDE SEQUENCE [LARGE SCALE GENOMIC DNA]</scope>
</reference>
<feature type="domain" description="RDD" evidence="7">
    <location>
        <begin position="11"/>
        <end position="125"/>
    </location>
</feature>
<comment type="subcellular location">
    <subcellularLocation>
        <location evidence="1">Cell membrane</location>
        <topology evidence="1">Multi-pass membrane protein</topology>
    </subcellularLocation>
</comment>
<feature type="transmembrane region" description="Helical" evidence="6">
    <location>
        <begin position="45"/>
        <end position="62"/>
    </location>
</feature>
<evidence type="ECO:0000259" key="7">
    <source>
        <dbReference type="Pfam" id="PF06271"/>
    </source>
</evidence>
<evidence type="ECO:0000256" key="2">
    <source>
        <dbReference type="ARBA" id="ARBA00022475"/>
    </source>
</evidence>
<evidence type="ECO:0000256" key="3">
    <source>
        <dbReference type="ARBA" id="ARBA00022692"/>
    </source>
</evidence>